<comment type="caution">
    <text evidence="1">The sequence shown here is derived from an EMBL/GenBank/DDBJ whole genome shotgun (WGS) entry which is preliminary data.</text>
</comment>
<reference evidence="1" key="1">
    <citation type="submission" date="2020-06" db="EMBL/GenBank/DDBJ databases">
        <authorList>
            <person name="Li T."/>
            <person name="Hu X."/>
            <person name="Zhang T."/>
            <person name="Song X."/>
            <person name="Zhang H."/>
            <person name="Dai N."/>
            <person name="Sheng W."/>
            <person name="Hou X."/>
            <person name="Wei L."/>
        </authorList>
    </citation>
    <scope>NUCLEOTIDE SEQUENCE</scope>
    <source>
        <strain evidence="1">G01</strain>
        <tissue evidence="1">Leaf</tissue>
    </source>
</reference>
<dbReference type="AlphaFoldDB" id="A0AAW2JN23"/>
<reference evidence="1" key="2">
    <citation type="journal article" date="2024" name="Plant">
        <title>Genomic evolution and insights into agronomic trait innovations of Sesamum species.</title>
        <authorList>
            <person name="Miao H."/>
            <person name="Wang L."/>
            <person name="Qu L."/>
            <person name="Liu H."/>
            <person name="Sun Y."/>
            <person name="Le M."/>
            <person name="Wang Q."/>
            <person name="Wei S."/>
            <person name="Zheng Y."/>
            <person name="Lin W."/>
            <person name="Duan Y."/>
            <person name="Cao H."/>
            <person name="Xiong S."/>
            <person name="Wang X."/>
            <person name="Wei L."/>
            <person name="Li C."/>
            <person name="Ma Q."/>
            <person name="Ju M."/>
            <person name="Zhao R."/>
            <person name="Li G."/>
            <person name="Mu C."/>
            <person name="Tian Q."/>
            <person name="Mei H."/>
            <person name="Zhang T."/>
            <person name="Gao T."/>
            <person name="Zhang H."/>
        </authorList>
    </citation>
    <scope>NUCLEOTIDE SEQUENCE</scope>
    <source>
        <strain evidence="1">G01</strain>
    </source>
</reference>
<sequence>MPTTKCKLGDTTLEKVNRSLYGFRRGSGTSMWHDLTPTNLRDRIHPMDMSSEILGGRHPSAYNAILGRPTLNTFKARISTYHIKIKFPTIGGMEEVQGDPLQS</sequence>
<proteinExistence type="predicted"/>
<protein>
    <submittedName>
        <fullName evidence="1">Uncharacterized protein</fullName>
    </submittedName>
</protein>
<accession>A0AAW2JN23</accession>
<gene>
    <name evidence="1" type="ORF">Sangu_3205400</name>
</gene>
<name>A0AAW2JN23_9LAMI</name>
<dbReference type="EMBL" id="JACGWK010000762">
    <property type="protein sequence ID" value="KAL0295061.1"/>
    <property type="molecule type" value="Genomic_DNA"/>
</dbReference>
<organism evidence="1">
    <name type="scientific">Sesamum angustifolium</name>
    <dbReference type="NCBI Taxonomy" id="2727405"/>
    <lineage>
        <taxon>Eukaryota</taxon>
        <taxon>Viridiplantae</taxon>
        <taxon>Streptophyta</taxon>
        <taxon>Embryophyta</taxon>
        <taxon>Tracheophyta</taxon>
        <taxon>Spermatophyta</taxon>
        <taxon>Magnoliopsida</taxon>
        <taxon>eudicotyledons</taxon>
        <taxon>Gunneridae</taxon>
        <taxon>Pentapetalae</taxon>
        <taxon>asterids</taxon>
        <taxon>lamiids</taxon>
        <taxon>Lamiales</taxon>
        <taxon>Pedaliaceae</taxon>
        <taxon>Sesamum</taxon>
    </lineage>
</organism>
<evidence type="ECO:0000313" key="1">
    <source>
        <dbReference type="EMBL" id="KAL0295061.1"/>
    </source>
</evidence>